<reference evidence="4" key="1">
    <citation type="journal article" date="2018" name="Nat. Microbiol.">
        <title>Leveraging single-cell genomics to expand the fungal tree of life.</title>
        <authorList>
            <person name="Ahrendt S.R."/>
            <person name="Quandt C.A."/>
            <person name="Ciobanu D."/>
            <person name="Clum A."/>
            <person name="Salamov A."/>
            <person name="Andreopoulos B."/>
            <person name="Cheng J.F."/>
            <person name="Woyke T."/>
            <person name="Pelin A."/>
            <person name="Henrissat B."/>
            <person name="Reynolds N.K."/>
            <person name="Benny G.L."/>
            <person name="Smith M.E."/>
            <person name="James T.Y."/>
            <person name="Grigoriev I.V."/>
        </authorList>
    </citation>
    <scope>NUCLEOTIDE SEQUENCE [LARGE SCALE GENOMIC DNA]</scope>
    <source>
        <strain evidence="4">RSA 1356</strain>
    </source>
</reference>
<organism evidence="3 4">
    <name type="scientific">Thamnocephalis sphaerospora</name>
    <dbReference type="NCBI Taxonomy" id="78915"/>
    <lineage>
        <taxon>Eukaryota</taxon>
        <taxon>Fungi</taxon>
        <taxon>Fungi incertae sedis</taxon>
        <taxon>Zoopagomycota</taxon>
        <taxon>Zoopagomycotina</taxon>
        <taxon>Zoopagomycetes</taxon>
        <taxon>Zoopagales</taxon>
        <taxon>Sigmoideomycetaceae</taxon>
        <taxon>Thamnocephalis</taxon>
    </lineage>
</organism>
<evidence type="ECO:0000313" key="4">
    <source>
        <dbReference type="Proteomes" id="UP000271241"/>
    </source>
</evidence>
<dbReference type="InterPro" id="IPR011993">
    <property type="entry name" value="PH-like_dom_sf"/>
</dbReference>
<proteinExistence type="predicted"/>
<dbReference type="SUPFAM" id="SSF50729">
    <property type="entry name" value="PH domain-like"/>
    <property type="match status" value="1"/>
</dbReference>
<dbReference type="PANTHER" id="PTHR12847:SF9">
    <property type="entry name" value="NECAP-LIKE PROTEIN CG9132"/>
    <property type="match status" value="1"/>
</dbReference>
<evidence type="ECO:0000259" key="2">
    <source>
        <dbReference type="Pfam" id="PF07933"/>
    </source>
</evidence>
<feature type="non-terminal residue" evidence="3">
    <location>
        <position position="160"/>
    </location>
</feature>
<dbReference type="CDD" id="cd13228">
    <property type="entry name" value="PHear_NECAP"/>
    <property type="match status" value="1"/>
</dbReference>
<dbReference type="STRING" id="78915.A0A4P9XPB6"/>
<dbReference type="InterPro" id="IPR012466">
    <property type="entry name" value="NECAP_PHear"/>
</dbReference>
<evidence type="ECO:0000313" key="3">
    <source>
        <dbReference type="EMBL" id="RKP07826.1"/>
    </source>
</evidence>
<feature type="non-terminal residue" evidence="3">
    <location>
        <position position="1"/>
    </location>
</feature>
<accession>A0A4P9XPB6</accession>
<dbReference type="GO" id="GO:0030125">
    <property type="term" value="C:clathrin vesicle coat"/>
    <property type="evidence" value="ECO:0007669"/>
    <property type="project" value="TreeGrafter"/>
</dbReference>
<name>A0A4P9XPB6_9FUNG</name>
<protein>
    <submittedName>
        <fullName evidence="3">Adaptin ear-binding coat-associated protein 1 NECAP-1</fullName>
    </submittedName>
</protein>
<dbReference type="Gene3D" id="2.30.29.30">
    <property type="entry name" value="Pleckstrin-homology domain (PH domain)/Phosphotyrosine-binding domain (PTB)"/>
    <property type="match status" value="1"/>
</dbReference>
<dbReference type="EMBL" id="KZ992668">
    <property type="protein sequence ID" value="RKP07826.1"/>
    <property type="molecule type" value="Genomic_DNA"/>
</dbReference>
<feature type="region of interest" description="Disordered" evidence="1">
    <location>
        <begin position="120"/>
        <end position="140"/>
    </location>
</feature>
<dbReference type="AlphaFoldDB" id="A0A4P9XPB6"/>
<keyword evidence="4" id="KW-1185">Reference proteome</keyword>
<feature type="domain" description="NECAP PHear" evidence="2">
    <location>
        <begin position="1"/>
        <end position="154"/>
    </location>
</feature>
<dbReference type="OrthoDB" id="10265489at2759"/>
<dbReference type="Proteomes" id="UP000271241">
    <property type="component" value="Unassembled WGS sequence"/>
</dbReference>
<dbReference type="GO" id="GO:0006897">
    <property type="term" value="P:endocytosis"/>
    <property type="evidence" value="ECO:0007669"/>
    <property type="project" value="InterPro"/>
</dbReference>
<gene>
    <name evidence="3" type="ORF">THASP1DRAFT_2525</name>
</gene>
<sequence>VYRLPPRTRSGGHRAEEWGLDHPLWQGRLRVLAVGKRCFIRLEDTNTGELFAEGPYTPKGNTVEPTLDSSRYFVLRVEDAGKSTRDRCLPRRHAFLGIGFRERSDAFDLTATLQDVARQHDTTSATNANKPAKASPPSVDYTLKEGETISLSIKGVSGQR</sequence>
<evidence type="ECO:0000256" key="1">
    <source>
        <dbReference type="SAM" id="MobiDB-lite"/>
    </source>
</evidence>
<dbReference type="PANTHER" id="PTHR12847">
    <property type="entry name" value="ATP-BINDING CASSETTE ABC TRANSPORTER-RELATED"/>
    <property type="match status" value="1"/>
</dbReference>
<dbReference type="Pfam" id="PF07933">
    <property type="entry name" value="DUF1681"/>
    <property type="match status" value="1"/>
</dbReference>